<reference evidence="4" key="1">
    <citation type="journal article" date="2017" name="Nat. Commun.">
        <title>The asparagus genome sheds light on the origin and evolution of a young Y chromosome.</title>
        <authorList>
            <person name="Harkess A."/>
            <person name="Zhou J."/>
            <person name="Xu C."/>
            <person name="Bowers J.E."/>
            <person name="Van der Hulst R."/>
            <person name="Ayyampalayam S."/>
            <person name="Mercati F."/>
            <person name="Riccardi P."/>
            <person name="McKain M.R."/>
            <person name="Kakrana A."/>
            <person name="Tang H."/>
            <person name="Ray J."/>
            <person name="Groenendijk J."/>
            <person name="Arikit S."/>
            <person name="Mathioni S.M."/>
            <person name="Nakano M."/>
            <person name="Shan H."/>
            <person name="Telgmann-Rauber A."/>
            <person name="Kanno A."/>
            <person name="Yue Z."/>
            <person name="Chen H."/>
            <person name="Li W."/>
            <person name="Chen Y."/>
            <person name="Xu X."/>
            <person name="Zhang Y."/>
            <person name="Luo S."/>
            <person name="Chen H."/>
            <person name="Gao J."/>
            <person name="Mao Z."/>
            <person name="Pires J.C."/>
            <person name="Luo M."/>
            <person name="Kudrna D."/>
            <person name="Wing R.A."/>
            <person name="Meyers B.C."/>
            <person name="Yi K."/>
            <person name="Kong H."/>
            <person name="Lavrijsen P."/>
            <person name="Sunseri F."/>
            <person name="Falavigna A."/>
            <person name="Ye Y."/>
            <person name="Leebens-Mack J.H."/>
            <person name="Chen G."/>
        </authorList>
    </citation>
    <scope>NUCLEOTIDE SEQUENCE [LARGE SCALE GENOMIC DNA]</scope>
    <source>
        <strain evidence="4">cv. DH0086</strain>
    </source>
</reference>
<evidence type="ECO:0000256" key="2">
    <source>
        <dbReference type="PROSITE-ProRule" id="PRU00708"/>
    </source>
</evidence>
<dbReference type="Pfam" id="PF20431">
    <property type="entry name" value="E_motif"/>
    <property type="match status" value="1"/>
</dbReference>
<dbReference type="OMA" id="TINGRAM"/>
<dbReference type="PANTHER" id="PTHR47926:SF484">
    <property type="entry name" value="PENTATRICOPEPTIDE REPEAT-CONTAINING PROTEIN"/>
    <property type="match status" value="1"/>
</dbReference>
<dbReference type="InterPro" id="IPR011990">
    <property type="entry name" value="TPR-like_helical_dom_sf"/>
</dbReference>
<dbReference type="Pfam" id="PF01535">
    <property type="entry name" value="PPR"/>
    <property type="match status" value="2"/>
</dbReference>
<evidence type="ECO:0000256" key="1">
    <source>
        <dbReference type="ARBA" id="ARBA00022737"/>
    </source>
</evidence>
<protein>
    <recommendedName>
        <fullName evidence="5">Pentacotripeptide-repeat region of PRORP domain-containing protein</fullName>
    </recommendedName>
</protein>
<dbReference type="AlphaFoldDB" id="A0A5P1F1H8"/>
<feature type="repeat" description="PPR" evidence="2">
    <location>
        <begin position="9"/>
        <end position="43"/>
    </location>
</feature>
<keyword evidence="4" id="KW-1185">Reference proteome</keyword>
<dbReference type="InterPro" id="IPR002885">
    <property type="entry name" value="PPR_rpt"/>
</dbReference>
<dbReference type="Gramene" id="ONK72004">
    <property type="protein sequence ID" value="ONK72004"/>
    <property type="gene ID" value="A4U43_C04F14650"/>
</dbReference>
<feature type="repeat" description="PPR" evidence="2">
    <location>
        <begin position="79"/>
        <end position="109"/>
    </location>
</feature>
<dbReference type="FunFam" id="1.25.40.10:FF:000345">
    <property type="entry name" value="Pentatricopeptide repeat-containing protein"/>
    <property type="match status" value="1"/>
</dbReference>
<evidence type="ECO:0008006" key="5">
    <source>
        <dbReference type="Google" id="ProtNLM"/>
    </source>
</evidence>
<sequence length="294" mass="32346">MFDQIPEPNLVNWNSLIAGYAQIGRSSEALEAYRKMQESGIAPDEFTVASVLSACAQIGALDIGKEVHELINQTRIQKNQFVLNGLIDMYAKCGDLDTAKRIFEGMRWRNDSCWNTMISGLASNGLSEEALQLFASMEVSGEDPNGVTFLVALSACTHGGLVEQGLEIFRKMESYGVERGIEHYGCLVDLLGRAGRLAEAYDVIMNMPMRANEAVWGAMLGACRVHIDTDMAGRVINKVGASKNDGEYVMLSNIYAASERWEEAERIRRRMVNNGVQKTPGCSSVVVPNGECQF</sequence>
<dbReference type="PANTHER" id="PTHR47926">
    <property type="entry name" value="PENTATRICOPEPTIDE REPEAT-CONTAINING PROTEIN"/>
    <property type="match status" value="1"/>
</dbReference>
<dbReference type="NCBIfam" id="TIGR00756">
    <property type="entry name" value="PPR"/>
    <property type="match status" value="4"/>
</dbReference>
<evidence type="ECO:0000313" key="3">
    <source>
        <dbReference type="EMBL" id="ONK72004.1"/>
    </source>
</evidence>
<dbReference type="InterPro" id="IPR046960">
    <property type="entry name" value="PPR_At4g14850-like_plant"/>
</dbReference>
<name>A0A5P1F1H8_ASPOF</name>
<dbReference type="Pfam" id="PF13041">
    <property type="entry name" value="PPR_2"/>
    <property type="match status" value="2"/>
</dbReference>
<dbReference type="GO" id="GO:0003723">
    <property type="term" value="F:RNA binding"/>
    <property type="evidence" value="ECO:0007669"/>
    <property type="project" value="InterPro"/>
</dbReference>
<accession>A0A5P1F1H8</accession>
<evidence type="ECO:0000313" key="4">
    <source>
        <dbReference type="Proteomes" id="UP000243459"/>
    </source>
</evidence>
<feature type="repeat" description="PPR" evidence="2">
    <location>
        <begin position="145"/>
        <end position="179"/>
    </location>
</feature>
<gene>
    <name evidence="3" type="ORF">A4U43_C04F14650</name>
</gene>
<dbReference type="InterPro" id="IPR046848">
    <property type="entry name" value="E_motif"/>
</dbReference>
<dbReference type="Gene3D" id="1.25.40.10">
    <property type="entry name" value="Tetratricopeptide repeat domain"/>
    <property type="match status" value="2"/>
</dbReference>
<dbReference type="EMBL" id="CM007384">
    <property type="protein sequence ID" value="ONK72004.1"/>
    <property type="molecule type" value="Genomic_DNA"/>
</dbReference>
<feature type="repeat" description="PPR" evidence="2">
    <location>
        <begin position="110"/>
        <end position="144"/>
    </location>
</feature>
<dbReference type="GO" id="GO:0009451">
    <property type="term" value="P:RNA modification"/>
    <property type="evidence" value="ECO:0007669"/>
    <property type="project" value="InterPro"/>
</dbReference>
<proteinExistence type="predicted"/>
<dbReference type="Proteomes" id="UP000243459">
    <property type="component" value="Chromosome 4"/>
</dbReference>
<dbReference type="PROSITE" id="PS51375">
    <property type="entry name" value="PPR"/>
    <property type="match status" value="4"/>
</dbReference>
<keyword evidence="1" id="KW-0677">Repeat</keyword>
<organism evidence="3 4">
    <name type="scientific">Asparagus officinalis</name>
    <name type="common">Garden asparagus</name>
    <dbReference type="NCBI Taxonomy" id="4686"/>
    <lineage>
        <taxon>Eukaryota</taxon>
        <taxon>Viridiplantae</taxon>
        <taxon>Streptophyta</taxon>
        <taxon>Embryophyta</taxon>
        <taxon>Tracheophyta</taxon>
        <taxon>Spermatophyta</taxon>
        <taxon>Magnoliopsida</taxon>
        <taxon>Liliopsida</taxon>
        <taxon>Asparagales</taxon>
        <taxon>Asparagaceae</taxon>
        <taxon>Asparagoideae</taxon>
        <taxon>Asparagus</taxon>
    </lineage>
</organism>